<protein>
    <submittedName>
        <fullName evidence="1">Uncharacterized protein</fullName>
    </submittedName>
</protein>
<accession>A0A9N7R6W8</accession>
<evidence type="ECO:0000313" key="1">
    <source>
        <dbReference type="EMBL" id="CAA0815236.1"/>
    </source>
</evidence>
<keyword evidence="2" id="KW-1185">Reference proteome</keyword>
<dbReference type="EMBL" id="CACSLK010012531">
    <property type="protein sequence ID" value="CAA0815236.1"/>
    <property type="molecule type" value="Genomic_DNA"/>
</dbReference>
<name>A0A9N7R6W8_STRHE</name>
<sequence length="72" mass="8152">YPTLAHVVTELADYFKIPASTEEGIGAAVIGYEELRAGGFLNKGLKVTHFSERKCYEVYLREEELKRMARGE</sequence>
<proteinExistence type="predicted"/>
<comment type="caution">
    <text evidence="1">The sequence shown here is derived from an EMBL/GenBank/DDBJ whole genome shotgun (WGS) entry which is preliminary data.</text>
</comment>
<dbReference type="AlphaFoldDB" id="A0A9N7R6W8"/>
<evidence type="ECO:0000313" key="2">
    <source>
        <dbReference type="Proteomes" id="UP001153555"/>
    </source>
</evidence>
<feature type="non-terminal residue" evidence="1">
    <location>
        <position position="1"/>
    </location>
</feature>
<feature type="non-terminal residue" evidence="1">
    <location>
        <position position="72"/>
    </location>
</feature>
<reference evidence="1" key="1">
    <citation type="submission" date="2019-12" db="EMBL/GenBank/DDBJ databases">
        <authorList>
            <person name="Scholes J."/>
        </authorList>
    </citation>
    <scope>NUCLEOTIDE SEQUENCE</scope>
</reference>
<organism evidence="1 2">
    <name type="scientific">Striga hermonthica</name>
    <name type="common">Purple witchweed</name>
    <name type="synonym">Buchnera hermonthica</name>
    <dbReference type="NCBI Taxonomy" id="68872"/>
    <lineage>
        <taxon>Eukaryota</taxon>
        <taxon>Viridiplantae</taxon>
        <taxon>Streptophyta</taxon>
        <taxon>Embryophyta</taxon>
        <taxon>Tracheophyta</taxon>
        <taxon>Spermatophyta</taxon>
        <taxon>Magnoliopsida</taxon>
        <taxon>eudicotyledons</taxon>
        <taxon>Gunneridae</taxon>
        <taxon>Pentapetalae</taxon>
        <taxon>asterids</taxon>
        <taxon>lamiids</taxon>
        <taxon>Lamiales</taxon>
        <taxon>Orobanchaceae</taxon>
        <taxon>Buchnereae</taxon>
        <taxon>Striga</taxon>
    </lineage>
</organism>
<gene>
    <name evidence="1" type="ORF">SHERM_15272</name>
</gene>
<dbReference type="Proteomes" id="UP001153555">
    <property type="component" value="Unassembled WGS sequence"/>
</dbReference>